<dbReference type="SUPFAM" id="SSF82114">
    <property type="entry name" value="Riboflavin kinase-like"/>
    <property type="match status" value="1"/>
</dbReference>
<protein>
    <recommendedName>
        <fullName evidence="5 17">Riboflavin kinase</fullName>
        <shortName evidence="17">RFK</shortName>
        <ecNumber evidence="4 17">2.7.1.161</ecNumber>
    </recommendedName>
    <alternativeName>
        <fullName evidence="14 17">CTP-dependent riboflavin kinase</fullName>
    </alternativeName>
    <alternativeName>
        <fullName evidence="15 17">CTP:riboflavin 5'-phosphotransferase</fullName>
    </alternativeName>
    <alternativeName>
        <fullName evidence="13 17">Flavokinase</fullName>
    </alternativeName>
</protein>
<keyword evidence="6 17" id="KW-0285">Flavoprotein</keyword>
<feature type="binding site" evidence="17">
    <location>
        <position position="186"/>
    </location>
    <ligand>
        <name>FMN</name>
        <dbReference type="ChEBI" id="CHEBI:58210"/>
    </ligand>
</feature>
<feature type="binding site" evidence="17">
    <location>
        <position position="122"/>
    </location>
    <ligand>
        <name>Mg(2+)</name>
        <dbReference type="ChEBI" id="CHEBI:18420"/>
    </ligand>
</feature>
<comment type="pathway">
    <text evidence="2 17">Cofactor biosynthesis; FMN biosynthesis; FMN from riboflavin (CTP route): step 1/1.</text>
</comment>
<dbReference type="SUPFAM" id="SSF46785">
    <property type="entry name" value="Winged helix' DNA-binding domain"/>
    <property type="match status" value="1"/>
</dbReference>
<name>A0A142CWR2_9EURY</name>
<dbReference type="AlphaFoldDB" id="A0A142CWR2"/>
<evidence type="ECO:0000256" key="11">
    <source>
        <dbReference type="ARBA" id="ARBA00022777"/>
    </source>
</evidence>
<dbReference type="GO" id="GO:0009398">
    <property type="term" value="P:FMN biosynthetic process"/>
    <property type="evidence" value="ECO:0007669"/>
    <property type="project" value="UniProtKB-UniRule"/>
</dbReference>
<dbReference type="InterPro" id="IPR023602">
    <property type="entry name" value="Riboflavin_kinase_CTP-dep"/>
</dbReference>
<evidence type="ECO:0000256" key="16">
    <source>
        <dbReference type="ARBA" id="ARBA00047857"/>
    </source>
</evidence>
<evidence type="ECO:0000313" key="19">
    <source>
        <dbReference type="EMBL" id="AMQ19214.1"/>
    </source>
</evidence>
<evidence type="ECO:0000256" key="14">
    <source>
        <dbReference type="ARBA" id="ARBA00030544"/>
    </source>
</evidence>
<dbReference type="EC" id="2.7.1.161" evidence="4 17"/>
<dbReference type="PANTHER" id="PTHR40706:SF1">
    <property type="entry name" value="RIBOFLAVIN KINASE"/>
    <property type="match status" value="1"/>
</dbReference>
<dbReference type="UniPathway" id="UPA00276">
    <property type="reaction ID" value="UER00929"/>
</dbReference>
<evidence type="ECO:0000256" key="7">
    <source>
        <dbReference type="ARBA" id="ARBA00022643"/>
    </source>
</evidence>
<evidence type="ECO:0000256" key="5">
    <source>
        <dbReference type="ARBA" id="ARBA00017394"/>
    </source>
</evidence>
<keyword evidence="7 17" id="KW-0288">FMN</keyword>
<organism evidence="19 20">
    <name type="scientific">Thermococcus peptonophilus</name>
    <dbReference type="NCBI Taxonomy" id="53952"/>
    <lineage>
        <taxon>Archaea</taxon>
        <taxon>Methanobacteriati</taxon>
        <taxon>Methanobacteriota</taxon>
        <taxon>Thermococci</taxon>
        <taxon>Thermococcales</taxon>
        <taxon>Thermococcaceae</taxon>
        <taxon>Thermococcus</taxon>
    </lineage>
</organism>
<dbReference type="PANTHER" id="PTHR40706">
    <property type="entry name" value="RIBOFLAVIN KINASE"/>
    <property type="match status" value="1"/>
</dbReference>
<dbReference type="CDD" id="cd00092">
    <property type="entry name" value="HTH_CRP"/>
    <property type="match status" value="1"/>
</dbReference>
<dbReference type="InterPro" id="IPR023470">
    <property type="entry name" value="Riboflavin_kinase_archaeal"/>
</dbReference>
<evidence type="ECO:0000313" key="20">
    <source>
        <dbReference type="Proteomes" id="UP000073604"/>
    </source>
</evidence>
<evidence type="ECO:0000256" key="8">
    <source>
        <dbReference type="ARBA" id="ARBA00022679"/>
    </source>
</evidence>
<evidence type="ECO:0000259" key="18">
    <source>
        <dbReference type="PROSITE" id="PS51063"/>
    </source>
</evidence>
<dbReference type="HAMAP" id="MF_01285">
    <property type="entry name" value="Riboflavin_kinase"/>
    <property type="match status" value="1"/>
</dbReference>
<evidence type="ECO:0000256" key="17">
    <source>
        <dbReference type="HAMAP-Rule" id="MF_01285"/>
    </source>
</evidence>
<dbReference type="Pfam" id="PF01982">
    <property type="entry name" value="CTP-dep_RFKase"/>
    <property type="match status" value="1"/>
</dbReference>
<dbReference type="KEGG" id="tpep:A0127_08575"/>
<proteinExistence type="inferred from homology"/>
<accession>A0A142CWR2</accession>
<comment type="function">
    <text evidence="1 17">Catalyzes the CTP-dependent phosphorylation of riboflavin (vitamin B2) to form flavin mononucleotide (FMN).</text>
</comment>
<dbReference type="InterPro" id="IPR036390">
    <property type="entry name" value="WH_DNA-bd_sf"/>
</dbReference>
<comment type="cofactor">
    <cofactor evidence="17">
        <name>Mg(2+)</name>
        <dbReference type="ChEBI" id="CHEBI:18420"/>
    </cofactor>
    <text evidence="17">Binds 1 Mg(2+) ion per subunit.</text>
</comment>
<gene>
    <name evidence="17" type="primary">ribK</name>
    <name evidence="19" type="ORF">A0127_08575</name>
</gene>
<keyword evidence="9 17" id="KW-0479">Metal-binding</keyword>
<dbReference type="GeneID" id="27140598"/>
<dbReference type="SMART" id="SM00419">
    <property type="entry name" value="HTH_CRP"/>
    <property type="match status" value="1"/>
</dbReference>
<reference evidence="20" key="1">
    <citation type="submission" date="2016-03" db="EMBL/GenBank/DDBJ databases">
        <authorList>
            <person name="Oger P.M."/>
        </authorList>
    </citation>
    <scope>NUCLEOTIDE SEQUENCE [LARGE SCALE GENOMIC DNA]</scope>
    <source>
        <strain evidence="20">OG-1</strain>
    </source>
</reference>
<dbReference type="InterPro" id="IPR039063">
    <property type="entry name" value="RibK_CTP-dep"/>
</dbReference>
<evidence type="ECO:0000256" key="15">
    <source>
        <dbReference type="ARBA" id="ARBA00033116"/>
    </source>
</evidence>
<evidence type="ECO:0000256" key="12">
    <source>
        <dbReference type="ARBA" id="ARBA00022842"/>
    </source>
</evidence>
<dbReference type="Gene3D" id="2.40.30.30">
    <property type="entry name" value="Riboflavin kinase-like"/>
    <property type="match status" value="1"/>
</dbReference>
<dbReference type="Gene3D" id="1.10.10.10">
    <property type="entry name" value="Winged helix-like DNA-binding domain superfamily/Winged helix DNA-binding domain"/>
    <property type="match status" value="1"/>
</dbReference>
<comment type="caution">
    <text evidence="17">Lacks conserved residue(s) required for the propagation of feature annotation.</text>
</comment>
<feature type="binding site" evidence="17">
    <location>
        <position position="178"/>
    </location>
    <ligand>
        <name>FMN</name>
        <dbReference type="ChEBI" id="CHEBI:58210"/>
    </ligand>
</feature>
<dbReference type="GO" id="GO:0003677">
    <property type="term" value="F:DNA binding"/>
    <property type="evidence" value="ECO:0007669"/>
    <property type="project" value="InterPro"/>
</dbReference>
<dbReference type="Proteomes" id="UP000073604">
    <property type="component" value="Chromosome"/>
</dbReference>
<dbReference type="OrthoDB" id="30955at2157"/>
<dbReference type="RefSeq" id="WP_062390368.1">
    <property type="nucleotide sequence ID" value="NZ_CP014750.1"/>
</dbReference>
<feature type="binding site" evidence="17">
    <location>
        <begin position="191"/>
        <end position="194"/>
    </location>
    <ligand>
        <name>CDP</name>
        <dbReference type="ChEBI" id="CHEBI:58069"/>
    </ligand>
</feature>
<dbReference type="GO" id="GO:0000287">
    <property type="term" value="F:magnesium ion binding"/>
    <property type="evidence" value="ECO:0007669"/>
    <property type="project" value="UniProtKB-UniRule"/>
</dbReference>
<keyword evidence="10 17" id="KW-0547">Nucleotide-binding</keyword>
<keyword evidence="8 17" id="KW-0808">Transferase</keyword>
<dbReference type="GO" id="GO:0008531">
    <property type="term" value="F:riboflavin kinase activity"/>
    <property type="evidence" value="ECO:0007669"/>
    <property type="project" value="InterPro"/>
</dbReference>
<dbReference type="GO" id="GO:0000166">
    <property type="term" value="F:nucleotide binding"/>
    <property type="evidence" value="ECO:0007669"/>
    <property type="project" value="UniProtKB-UniRule"/>
</dbReference>
<sequence length="211" mass="23571">MKKILMLIELSKRNAIGRPVRITIRELADALNTSPQTVLRLLAELEDDGLIERKTEGKKTYIEILPKGLDFLQDICDKISNALSKGVIVGEVVSGLGEGAYYVKQYEPLIEEYLGFKPYPGTLNVKILFPKTVLDAVCNIRPVIIPGFVKDGRTFGDVKAYPVRIEDIEGAIVVPSRTIHPPRIAEVIAPVNLREKLKLKDGDRIRLEVIQ</sequence>
<dbReference type="InterPro" id="IPR036388">
    <property type="entry name" value="WH-like_DNA-bd_sf"/>
</dbReference>
<evidence type="ECO:0000256" key="10">
    <source>
        <dbReference type="ARBA" id="ARBA00022741"/>
    </source>
</evidence>
<dbReference type="STRING" id="53952.A0127_08575"/>
<dbReference type="InterPro" id="IPR012318">
    <property type="entry name" value="HTH_CRP"/>
</dbReference>
<dbReference type="Pfam" id="PF13545">
    <property type="entry name" value="HTH_Crp_2"/>
    <property type="match status" value="1"/>
</dbReference>
<evidence type="ECO:0000256" key="9">
    <source>
        <dbReference type="ARBA" id="ARBA00022723"/>
    </source>
</evidence>
<dbReference type="PROSITE" id="PS51063">
    <property type="entry name" value="HTH_CRP_2"/>
    <property type="match status" value="1"/>
</dbReference>
<dbReference type="EMBL" id="CP014750">
    <property type="protein sequence ID" value="AMQ19214.1"/>
    <property type="molecule type" value="Genomic_DNA"/>
</dbReference>
<keyword evidence="11 17" id="KW-0418">Kinase</keyword>
<evidence type="ECO:0000256" key="3">
    <source>
        <dbReference type="ARBA" id="ARBA00006428"/>
    </source>
</evidence>
<keyword evidence="20" id="KW-1185">Reference proteome</keyword>
<keyword evidence="12 17" id="KW-0460">Magnesium</keyword>
<dbReference type="InterPro" id="IPR023465">
    <property type="entry name" value="Riboflavin_kinase_dom_sf"/>
</dbReference>
<evidence type="ECO:0000256" key="6">
    <source>
        <dbReference type="ARBA" id="ARBA00022630"/>
    </source>
</evidence>
<evidence type="ECO:0000256" key="2">
    <source>
        <dbReference type="ARBA" id="ARBA00005219"/>
    </source>
</evidence>
<feature type="binding site" evidence="17">
    <location>
        <position position="124"/>
    </location>
    <ligand>
        <name>Mg(2+)</name>
        <dbReference type="ChEBI" id="CHEBI:18420"/>
    </ligand>
</feature>
<dbReference type="GO" id="GO:0006355">
    <property type="term" value="P:regulation of DNA-templated transcription"/>
    <property type="evidence" value="ECO:0007669"/>
    <property type="project" value="InterPro"/>
</dbReference>
<evidence type="ECO:0000256" key="13">
    <source>
        <dbReference type="ARBA" id="ARBA00029789"/>
    </source>
</evidence>
<comment type="similarity">
    <text evidence="3 17">Belongs to the archaeal riboflavin kinase family.</text>
</comment>
<evidence type="ECO:0000256" key="1">
    <source>
        <dbReference type="ARBA" id="ARBA00003072"/>
    </source>
</evidence>
<evidence type="ECO:0000256" key="4">
    <source>
        <dbReference type="ARBA" id="ARBA00011987"/>
    </source>
</evidence>
<comment type="catalytic activity">
    <reaction evidence="16 17">
        <text>riboflavin + CTP = CDP + FMN + H(+)</text>
        <dbReference type="Rhea" id="RHEA:25021"/>
        <dbReference type="ChEBI" id="CHEBI:15378"/>
        <dbReference type="ChEBI" id="CHEBI:37563"/>
        <dbReference type="ChEBI" id="CHEBI:57986"/>
        <dbReference type="ChEBI" id="CHEBI:58069"/>
        <dbReference type="ChEBI" id="CHEBI:58210"/>
        <dbReference type="EC" id="2.7.1.161"/>
    </reaction>
</comment>
<feature type="binding site" evidence="17">
    <location>
        <begin position="95"/>
        <end position="100"/>
    </location>
    <ligand>
        <name>CDP</name>
        <dbReference type="ChEBI" id="CHEBI:58069"/>
    </ligand>
</feature>
<feature type="domain" description="HTH crp-type" evidence="18">
    <location>
        <begin position="1"/>
        <end position="68"/>
    </location>
</feature>
<dbReference type="GO" id="GO:0009231">
    <property type="term" value="P:riboflavin biosynthetic process"/>
    <property type="evidence" value="ECO:0007669"/>
    <property type="project" value="InterPro"/>
</dbReference>